<accession>A0A9E2NMP2</accession>
<evidence type="ECO:0000313" key="1">
    <source>
        <dbReference type="EMBL" id="MBU3813134.1"/>
    </source>
</evidence>
<reference evidence="1" key="2">
    <citation type="submission" date="2021-04" db="EMBL/GenBank/DDBJ databases">
        <authorList>
            <person name="Gilroy R."/>
        </authorList>
    </citation>
    <scope>NUCLEOTIDE SEQUENCE</scope>
    <source>
        <strain evidence="1">B3-3758</strain>
    </source>
</reference>
<dbReference type="AlphaFoldDB" id="A0A9E2NMP2"/>
<dbReference type="Proteomes" id="UP000824236">
    <property type="component" value="Unassembled WGS sequence"/>
</dbReference>
<comment type="caution">
    <text evidence="1">The sequence shown here is derived from an EMBL/GenBank/DDBJ whole genome shotgun (WGS) entry which is preliminary data.</text>
</comment>
<organism evidence="1 2">
    <name type="scientific">Candidatus Bacteroides intestinipullorum</name>
    <dbReference type="NCBI Taxonomy" id="2838471"/>
    <lineage>
        <taxon>Bacteria</taxon>
        <taxon>Pseudomonadati</taxon>
        <taxon>Bacteroidota</taxon>
        <taxon>Bacteroidia</taxon>
        <taxon>Bacteroidales</taxon>
        <taxon>Bacteroidaceae</taxon>
        <taxon>Bacteroides</taxon>
    </lineage>
</organism>
<protein>
    <submittedName>
        <fullName evidence="1">Peptidase</fullName>
    </submittedName>
</protein>
<reference evidence="1" key="1">
    <citation type="journal article" date="2021" name="PeerJ">
        <title>Extensive microbial diversity within the chicken gut microbiome revealed by metagenomics and culture.</title>
        <authorList>
            <person name="Gilroy R."/>
            <person name="Ravi A."/>
            <person name="Getino M."/>
            <person name="Pursley I."/>
            <person name="Horton D.L."/>
            <person name="Alikhan N.F."/>
            <person name="Baker D."/>
            <person name="Gharbi K."/>
            <person name="Hall N."/>
            <person name="Watson M."/>
            <person name="Adriaenssens E.M."/>
            <person name="Foster-Nyarko E."/>
            <person name="Jarju S."/>
            <person name="Secka A."/>
            <person name="Antonio M."/>
            <person name="Oren A."/>
            <person name="Chaudhuri R.R."/>
            <person name="La Ragione R."/>
            <person name="Hildebrand F."/>
            <person name="Pallen M.J."/>
        </authorList>
    </citation>
    <scope>NUCLEOTIDE SEQUENCE</scope>
    <source>
        <strain evidence="1">B3-3758</strain>
    </source>
</reference>
<name>A0A9E2NMP2_9BACE</name>
<proteinExistence type="predicted"/>
<evidence type="ECO:0000313" key="2">
    <source>
        <dbReference type="Proteomes" id="UP000824236"/>
    </source>
</evidence>
<sequence>MMNHLWRVTAVKVTGKVTPGMWVEVLKSGTNAPPTIKEIGVEIERKYGVKLITGCSLVNFKIEKMG</sequence>
<gene>
    <name evidence="1" type="ORF">H9791_01305</name>
</gene>
<dbReference type="EMBL" id="JAHLFO010000013">
    <property type="protein sequence ID" value="MBU3813134.1"/>
    <property type="molecule type" value="Genomic_DNA"/>
</dbReference>